<dbReference type="EMBL" id="JAVHJS010000018">
    <property type="protein sequence ID" value="KAK2829040.1"/>
    <property type="molecule type" value="Genomic_DNA"/>
</dbReference>
<accession>A0AA88M3K6</accession>
<gene>
    <name evidence="1" type="ORF">Q7C36_017030</name>
</gene>
<sequence>MSVSSHQAELLNSCWSNGEKHLIRSSTSPLDRTVCIVKQGPSRRVSLTERRAICVIADMIEVLEDQVCSKVFFRYRVARSLLAVEVLFFPPPPLLPLKVCRTKESQSRVINRIHGSDGAREICRDKARSVGVGVWGPYKK</sequence>
<evidence type="ECO:0000313" key="2">
    <source>
        <dbReference type="Proteomes" id="UP001187315"/>
    </source>
</evidence>
<proteinExistence type="predicted"/>
<dbReference type="Proteomes" id="UP001187315">
    <property type="component" value="Unassembled WGS sequence"/>
</dbReference>
<organism evidence="1 2">
    <name type="scientific">Tachysurus vachellii</name>
    <name type="common">Darkbarbel catfish</name>
    <name type="synonym">Pelteobagrus vachellii</name>
    <dbReference type="NCBI Taxonomy" id="175792"/>
    <lineage>
        <taxon>Eukaryota</taxon>
        <taxon>Metazoa</taxon>
        <taxon>Chordata</taxon>
        <taxon>Craniata</taxon>
        <taxon>Vertebrata</taxon>
        <taxon>Euteleostomi</taxon>
        <taxon>Actinopterygii</taxon>
        <taxon>Neopterygii</taxon>
        <taxon>Teleostei</taxon>
        <taxon>Ostariophysi</taxon>
        <taxon>Siluriformes</taxon>
        <taxon>Bagridae</taxon>
        <taxon>Tachysurus</taxon>
    </lineage>
</organism>
<name>A0AA88M3K6_TACVA</name>
<protein>
    <submittedName>
        <fullName evidence="1">Uncharacterized protein</fullName>
    </submittedName>
</protein>
<evidence type="ECO:0000313" key="1">
    <source>
        <dbReference type="EMBL" id="KAK2829040.1"/>
    </source>
</evidence>
<keyword evidence="2" id="KW-1185">Reference proteome</keyword>
<dbReference type="AlphaFoldDB" id="A0AA88M3K6"/>
<reference evidence="1" key="1">
    <citation type="submission" date="2023-08" db="EMBL/GenBank/DDBJ databases">
        <title>Pelteobagrus vachellii genome.</title>
        <authorList>
            <person name="Liu H."/>
        </authorList>
    </citation>
    <scope>NUCLEOTIDE SEQUENCE</scope>
    <source>
        <strain evidence="1">PRFRI_2022a</strain>
        <tissue evidence="1">Muscle</tissue>
    </source>
</reference>
<comment type="caution">
    <text evidence="1">The sequence shown here is derived from an EMBL/GenBank/DDBJ whole genome shotgun (WGS) entry which is preliminary data.</text>
</comment>